<comment type="caution">
    <text evidence="4">The sequence shown here is derived from an EMBL/GenBank/DDBJ whole genome shotgun (WGS) entry which is preliminary data.</text>
</comment>
<keyword evidence="5" id="KW-1185">Reference proteome</keyword>
<keyword evidence="4" id="KW-0689">Ribosomal protein</keyword>
<gene>
    <name evidence="4" type="ORF">FHX74_001551</name>
</gene>
<accession>A0A7W3IRJ3</accession>
<dbReference type="EMBL" id="JACGWT010000002">
    <property type="protein sequence ID" value="MBA8793946.1"/>
    <property type="molecule type" value="Genomic_DNA"/>
</dbReference>
<dbReference type="SUPFAM" id="SSF55729">
    <property type="entry name" value="Acyl-CoA N-acyltransferases (Nat)"/>
    <property type="match status" value="1"/>
</dbReference>
<organism evidence="4 5">
    <name type="scientific">Microlunatus kandeliicorticis</name>
    <dbReference type="NCBI Taxonomy" id="1759536"/>
    <lineage>
        <taxon>Bacteria</taxon>
        <taxon>Bacillati</taxon>
        <taxon>Actinomycetota</taxon>
        <taxon>Actinomycetes</taxon>
        <taxon>Propionibacteriales</taxon>
        <taxon>Propionibacteriaceae</taxon>
        <taxon>Microlunatus</taxon>
    </lineage>
</organism>
<dbReference type="InterPro" id="IPR000182">
    <property type="entry name" value="GNAT_dom"/>
</dbReference>
<evidence type="ECO:0000256" key="2">
    <source>
        <dbReference type="ARBA" id="ARBA00023315"/>
    </source>
</evidence>
<dbReference type="RefSeq" id="WP_182559484.1">
    <property type="nucleotide sequence ID" value="NZ_JACGWT010000002.1"/>
</dbReference>
<dbReference type="GO" id="GO:0016747">
    <property type="term" value="F:acyltransferase activity, transferring groups other than amino-acyl groups"/>
    <property type="evidence" value="ECO:0007669"/>
    <property type="project" value="InterPro"/>
</dbReference>
<dbReference type="GO" id="GO:0005840">
    <property type="term" value="C:ribosome"/>
    <property type="evidence" value="ECO:0007669"/>
    <property type="project" value="UniProtKB-KW"/>
</dbReference>
<keyword evidence="1" id="KW-0808">Transferase</keyword>
<keyword evidence="2" id="KW-0012">Acyltransferase</keyword>
<dbReference type="Gene3D" id="3.40.630.30">
    <property type="match status" value="1"/>
</dbReference>
<dbReference type="Proteomes" id="UP000523079">
    <property type="component" value="Unassembled WGS sequence"/>
</dbReference>
<evidence type="ECO:0000313" key="4">
    <source>
        <dbReference type="EMBL" id="MBA8793946.1"/>
    </source>
</evidence>
<proteinExistence type="predicted"/>
<protein>
    <submittedName>
        <fullName evidence="4">Ribosomal protein S18 acetylase RimI-like enzyme</fullName>
    </submittedName>
</protein>
<evidence type="ECO:0000313" key="5">
    <source>
        <dbReference type="Proteomes" id="UP000523079"/>
    </source>
</evidence>
<name>A0A7W3IRJ3_9ACTN</name>
<dbReference type="InterPro" id="IPR016181">
    <property type="entry name" value="Acyl_CoA_acyltransferase"/>
</dbReference>
<dbReference type="AlphaFoldDB" id="A0A7W3IRJ3"/>
<feature type="domain" description="N-acetyltransferase" evidence="3">
    <location>
        <begin position="152"/>
        <end position="291"/>
    </location>
</feature>
<keyword evidence="4" id="KW-0687">Ribonucleoprotein</keyword>
<dbReference type="PROSITE" id="PS51186">
    <property type="entry name" value="GNAT"/>
    <property type="match status" value="1"/>
</dbReference>
<dbReference type="InterPro" id="IPR050680">
    <property type="entry name" value="YpeA/RimI_acetyltransf"/>
</dbReference>
<dbReference type="Pfam" id="PF00583">
    <property type="entry name" value="Acetyltransf_1"/>
    <property type="match status" value="1"/>
</dbReference>
<dbReference type="PANTHER" id="PTHR43420:SF12">
    <property type="entry name" value="N-ACETYLTRANSFERASE DOMAIN-CONTAINING PROTEIN"/>
    <property type="match status" value="1"/>
</dbReference>
<evidence type="ECO:0000256" key="1">
    <source>
        <dbReference type="ARBA" id="ARBA00022679"/>
    </source>
</evidence>
<dbReference type="PANTHER" id="PTHR43420">
    <property type="entry name" value="ACETYLTRANSFERASE"/>
    <property type="match status" value="1"/>
</dbReference>
<evidence type="ECO:0000259" key="3">
    <source>
        <dbReference type="PROSITE" id="PS51186"/>
    </source>
</evidence>
<sequence length="291" mass="30446">MTVTVTTPDAIGLGEVVETLAGWQSGDLTLQLHPGDLGWFARNGAEATAAAVRVWRDGQKVCAVALLDGPDVLRLTVAPELRDDPGLADRLADDLTETARGVLPAGPVTVETPNGIRLQAALDGRGWSPGDGWTPLRRDLGPEVVTEEGLGLRIAAVDEVGAAGYVEVIRSAFGSTRFTLERWRDLAAGSPSTTADHLIGYDAACTVVGAITAWSAGPGRTGLIEPLGVHADHRHHGYGRALCLAAAEALRRRGCTVAEVCTPSGLTGAVATYRSAGFVAQPERFDRVRGS</sequence>
<reference evidence="4 5" key="1">
    <citation type="submission" date="2020-07" db="EMBL/GenBank/DDBJ databases">
        <title>Sequencing the genomes of 1000 actinobacteria strains.</title>
        <authorList>
            <person name="Klenk H.-P."/>
        </authorList>
    </citation>
    <scope>NUCLEOTIDE SEQUENCE [LARGE SCALE GENOMIC DNA]</scope>
    <source>
        <strain evidence="4 5">DSM 100723</strain>
    </source>
</reference>